<keyword evidence="10" id="KW-1185">Reference proteome</keyword>
<comment type="subcellular location">
    <subcellularLocation>
        <location evidence="1 7">Cell membrane</location>
        <topology evidence="1 7">Multi-pass membrane protein</topology>
    </subcellularLocation>
</comment>
<keyword evidence="4 7" id="KW-0812">Transmembrane</keyword>
<accession>A0A6E8VS44</accession>
<comment type="caution">
    <text evidence="7">Lacks conserved residue(s) required for the propagation of feature annotation.</text>
</comment>
<dbReference type="GO" id="GO:0002028">
    <property type="term" value="P:regulation of sodium ion transport"/>
    <property type="evidence" value="ECO:0007669"/>
    <property type="project" value="UniProtKB-UniRule"/>
</dbReference>
<feature type="compositionally biased region" description="Polar residues" evidence="8">
    <location>
        <begin position="636"/>
        <end position="654"/>
    </location>
</feature>
<dbReference type="PANTHER" id="PTHR13084:SF6">
    <property type="entry name" value="SODIUM_POTASSIUM-TRANSPORTING ATPASE SUBUNIT BETA-1-INTERACTING PROTEIN"/>
    <property type="match status" value="1"/>
</dbReference>
<evidence type="ECO:0000256" key="2">
    <source>
        <dbReference type="ARBA" id="ARBA00006364"/>
    </source>
</evidence>
<evidence type="ECO:0000256" key="4">
    <source>
        <dbReference type="ARBA" id="ARBA00022692"/>
    </source>
</evidence>
<evidence type="ECO:0000256" key="1">
    <source>
        <dbReference type="ARBA" id="ARBA00004651"/>
    </source>
</evidence>
<feature type="transmembrane region" description="Helical" evidence="7">
    <location>
        <begin position="30"/>
        <end position="54"/>
    </location>
</feature>
<evidence type="ECO:0000256" key="5">
    <source>
        <dbReference type="ARBA" id="ARBA00022989"/>
    </source>
</evidence>
<evidence type="ECO:0000256" key="8">
    <source>
        <dbReference type="SAM" id="MobiDB-lite"/>
    </source>
</evidence>
<keyword evidence="6 7" id="KW-0472">Membrane</keyword>
<proteinExistence type="inferred from homology"/>
<dbReference type="VEuPathDB" id="VectorBase:ACMO_005567"/>
<evidence type="ECO:0000313" key="10">
    <source>
        <dbReference type="Proteomes" id="UP001105220"/>
    </source>
</evidence>
<feature type="compositionally biased region" description="Low complexity" evidence="8">
    <location>
        <begin position="407"/>
        <end position="418"/>
    </location>
</feature>
<name>A0A6E8VS44_ANOCL</name>
<dbReference type="Pfam" id="PF05640">
    <property type="entry name" value="NKAIN"/>
    <property type="match status" value="1"/>
</dbReference>
<reference evidence="9" key="2">
    <citation type="submission" date="2020-05" db="UniProtKB">
        <authorList>
            <consortium name="EnsemblMetazoa"/>
        </authorList>
    </citation>
    <scope>IDENTIFICATION</scope>
    <source>
        <strain evidence="9">Ngousso</strain>
    </source>
</reference>
<keyword evidence="3 7" id="KW-1003">Cell membrane</keyword>
<dbReference type="Proteomes" id="UP001105220">
    <property type="component" value="Unplaced"/>
</dbReference>
<dbReference type="VEuPathDB" id="VectorBase:ACON2_029582"/>
<dbReference type="VEuPathDB" id="VectorBase:ACON007012"/>
<feature type="region of interest" description="Disordered" evidence="8">
    <location>
        <begin position="235"/>
        <end position="418"/>
    </location>
</feature>
<dbReference type="EnsemblMetazoa" id="ACON007012-RB">
    <property type="protein sequence ID" value="ACON007012-PB"/>
    <property type="gene ID" value="ACON007012"/>
</dbReference>
<dbReference type="PANTHER" id="PTHR13084">
    <property type="entry name" value="T-CELL LYMPHOMA BREAKPOINT-ASSOCIATED TARGET 1-RELATED"/>
    <property type="match status" value="1"/>
</dbReference>
<protein>
    <recommendedName>
        <fullName evidence="7">Sodium/potassium-transporting ATPase subunit beta-1-interacting protein</fullName>
        <shortName evidence="7">Na(+)/K(+)-transporting ATPase subunit beta-1-interacting protein</shortName>
    </recommendedName>
</protein>
<evidence type="ECO:0000256" key="7">
    <source>
        <dbReference type="RuleBase" id="RU368041"/>
    </source>
</evidence>
<feature type="transmembrane region" description="Helical" evidence="7">
    <location>
        <begin position="61"/>
        <end position="85"/>
    </location>
</feature>
<feature type="compositionally biased region" description="Gly residues" evidence="8">
    <location>
        <begin position="663"/>
        <end position="672"/>
    </location>
</feature>
<dbReference type="AlphaFoldDB" id="A0A6E8VS44"/>
<feature type="compositionally biased region" description="Gly residues" evidence="8">
    <location>
        <begin position="307"/>
        <end position="317"/>
    </location>
</feature>
<dbReference type="InterPro" id="IPR008516">
    <property type="entry name" value="Na/K-Atpase_Interacting"/>
</dbReference>
<keyword evidence="5 7" id="KW-1133">Transmembrane helix</keyword>
<feature type="region of interest" description="Disordered" evidence="8">
    <location>
        <begin position="575"/>
        <end position="701"/>
    </location>
</feature>
<feature type="region of interest" description="Disordered" evidence="8">
    <location>
        <begin position="784"/>
        <end position="811"/>
    </location>
</feature>
<evidence type="ECO:0000256" key="6">
    <source>
        <dbReference type="ARBA" id="ARBA00023136"/>
    </source>
</evidence>
<evidence type="ECO:0000256" key="3">
    <source>
        <dbReference type="ARBA" id="ARBA00022475"/>
    </source>
</evidence>
<organism evidence="9 10">
    <name type="scientific">Anopheles coluzzii</name>
    <name type="common">African malaria mosquito</name>
    <dbReference type="NCBI Taxonomy" id="1518534"/>
    <lineage>
        <taxon>Eukaryota</taxon>
        <taxon>Metazoa</taxon>
        <taxon>Ecdysozoa</taxon>
        <taxon>Arthropoda</taxon>
        <taxon>Hexapoda</taxon>
        <taxon>Insecta</taxon>
        <taxon>Pterygota</taxon>
        <taxon>Neoptera</taxon>
        <taxon>Endopterygota</taxon>
        <taxon>Diptera</taxon>
        <taxon>Nematocera</taxon>
        <taxon>Culicoidea</taxon>
        <taxon>Culicidae</taxon>
        <taxon>Anophelinae</taxon>
        <taxon>Anopheles</taxon>
    </lineage>
</organism>
<feature type="region of interest" description="Disordered" evidence="8">
    <location>
        <begin position="432"/>
        <end position="451"/>
    </location>
</feature>
<evidence type="ECO:0000313" key="9">
    <source>
        <dbReference type="EnsemblMetazoa" id="ACON007012-PB"/>
    </source>
</evidence>
<feature type="compositionally biased region" description="Basic residues" evidence="8">
    <location>
        <begin position="386"/>
        <end position="396"/>
    </location>
</feature>
<feature type="compositionally biased region" description="Gly residues" evidence="8">
    <location>
        <begin position="679"/>
        <end position="692"/>
    </location>
</feature>
<feature type="compositionally biased region" description="Low complexity" evidence="8">
    <location>
        <begin position="340"/>
        <end position="385"/>
    </location>
</feature>
<dbReference type="GO" id="GO:0005886">
    <property type="term" value="C:plasma membrane"/>
    <property type="evidence" value="ECO:0007669"/>
    <property type="project" value="UniProtKB-SubCell"/>
</dbReference>
<comment type="similarity">
    <text evidence="2 7">Belongs to the NKAIN family.</text>
</comment>
<sequence length="826" mass="86963">MFLVSCFLLFSLSSPPQLFVIERQVFDFLGYMWAPILVNFFQILFVIFGFFGAYQYRPRYLVAYTVWSLLWLGWNIFLICFYLNIGILDRVSDSDLLNLGTGSVSWFEENGYGCRPTYPTNITSEDPYRPVRPERVDGCLLEYHIVEVVQSGIHCALAVFGIFGAICLGQTFLDEDDSFDFMGGDAKSPQHTAVHPMYVSYSSLPTTNSANSTQLKQAASSAKLLLLATSNGGIEGGKEDGGDGNNTTTTGGVVVAFGRPPNHTNGQCKHHPSVSSSSSLPAHHHHPVPQPPPTAGSALTRNNTVGGSSGGAGGGSFGDMLKAKLSGQHGPATGSSNGHHSPSNTNTLLSSSSSPSSTFTNLHSSPQSLHNGSHGSGYHHNNNHQQQHHQHHHNLHHQNSTGSQPAGGNLLTKLSSSNSINSGGSRVILLQHQDSSESSPPPTVPARGLSRNASFSKATTAGAGRDHHHAAALLNNNPLRKNNSGSVSILRYGEGGGVQGRRTPDPEDDTFFIPRSASSYQARAANFGISNPFNNVVLGRPAGAYRGAVPGADGAMVAGDDDGRRLLLLSGSAQQLGSSTPQKRNSLVGSGVVVGSNGGGTGSAGPTTPGSWNGRGSPIPQVPPLPQHYQRKGSDAGSSASCNSNAYLTRSPNLNRIARRHNGNGGNAGGTNGLNNNGHAGGGLLERGGRSGSSGRLPSTATQCDQIREYGAAVPTGAKPLGYCAAAVPSSPPENNNAFPPLPIFQRNNSGGSSGNGSPSGIPVMVMHRAKSQDRLAYRARRPGRTFGANGAGHHHHHHQQQQRPRSFCSNNGAYPDYVILEHPGN</sequence>
<reference key="1">
    <citation type="journal article" date="2019" name="Genes (Basel)">
        <title>A High-Quality De novo Genome Assembly from a Single Mosquito Using PacBio Sequencing.</title>
        <authorList>
            <person name="Kingan S.B."/>
            <person name="Heaton H."/>
            <person name="Cudini J."/>
            <person name="Lambert C.C."/>
            <person name="Baybayan P."/>
            <person name="Galvin B.D."/>
            <person name="Durbin R."/>
            <person name="Korlach J."/>
            <person name="Lawniczak M.K.N."/>
        </authorList>
    </citation>
    <scope>NUCLEOTIDE SEQUENCE [LARGE SCALE GENOMIC DNA]</scope>
    <source>
        <strain>Mali-NIH</strain>
    </source>
</reference>